<gene>
    <name evidence="1" type="ORF">NQ318_007701</name>
</gene>
<comment type="caution">
    <text evidence="1">The sequence shown here is derived from an EMBL/GenBank/DDBJ whole genome shotgun (WGS) entry which is preliminary data.</text>
</comment>
<sequence>MSFFRRKKIRPHSLSTRVTSLTTGSSTGTTLSKSPSLSTLHGFKCTYVCGKMPLMALFFVENPLYHPWHSSSICNVSPISREFFVQRKKNDSLIDEKGNALYNKKGGNLGNWFYAKVKVESQKK</sequence>
<evidence type="ECO:0000313" key="2">
    <source>
        <dbReference type="Proteomes" id="UP001162162"/>
    </source>
</evidence>
<accession>A0AAV8XR73</accession>
<protein>
    <submittedName>
        <fullName evidence="1">Uncharacterized protein</fullName>
    </submittedName>
</protein>
<keyword evidence="2" id="KW-1185">Reference proteome</keyword>
<organism evidence="1 2">
    <name type="scientific">Aromia moschata</name>
    <dbReference type="NCBI Taxonomy" id="1265417"/>
    <lineage>
        <taxon>Eukaryota</taxon>
        <taxon>Metazoa</taxon>
        <taxon>Ecdysozoa</taxon>
        <taxon>Arthropoda</taxon>
        <taxon>Hexapoda</taxon>
        <taxon>Insecta</taxon>
        <taxon>Pterygota</taxon>
        <taxon>Neoptera</taxon>
        <taxon>Endopterygota</taxon>
        <taxon>Coleoptera</taxon>
        <taxon>Polyphaga</taxon>
        <taxon>Cucujiformia</taxon>
        <taxon>Chrysomeloidea</taxon>
        <taxon>Cerambycidae</taxon>
        <taxon>Cerambycinae</taxon>
        <taxon>Callichromatini</taxon>
        <taxon>Aromia</taxon>
    </lineage>
</organism>
<name>A0AAV8XR73_9CUCU</name>
<reference evidence="1" key="1">
    <citation type="journal article" date="2023" name="Insect Mol. Biol.">
        <title>Genome sequencing provides insights into the evolution of gene families encoding plant cell wall-degrading enzymes in longhorned beetles.</title>
        <authorList>
            <person name="Shin N.R."/>
            <person name="Okamura Y."/>
            <person name="Kirsch R."/>
            <person name="Pauchet Y."/>
        </authorList>
    </citation>
    <scope>NUCLEOTIDE SEQUENCE</scope>
    <source>
        <strain evidence="1">AMC_N1</strain>
    </source>
</reference>
<evidence type="ECO:0000313" key="1">
    <source>
        <dbReference type="EMBL" id="KAJ8941119.1"/>
    </source>
</evidence>
<dbReference type="EMBL" id="JAPWTK010000387">
    <property type="protein sequence ID" value="KAJ8941119.1"/>
    <property type="molecule type" value="Genomic_DNA"/>
</dbReference>
<dbReference type="AlphaFoldDB" id="A0AAV8XR73"/>
<dbReference type="Proteomes" id="UP001162162">
    <property type="component" value="Unassembled WGS sequence"/>
</dbReference>
<proteinExistence type="predicted"/>